<dbReference type="PANTHER" id="PTHR11220:SF69">
    <property type="entry name" value="HEME-BINDING PROTEIN 2"/>
    <property type="match status" value="1"/>
</dbReference>
<evidence type="ECO:0000256" key="1">
    <source>
        <dbReference type="ARBA" id="ARBA00009817"/>
    </source>
</evidence>
<evidence type="ECO:0000256" key="2">
    <source>
        <dbReference type="SAM" id="SignalP"/>
    </source>
</evidence>
<gene>
    <name evidence="3" type="ORF">JZ751_027332</name>
</gene>
<keyword evidence="2" id="KW-0732">Signal</keyword>
<dbReference type="InterPro" id="IPR006917">
    <property type="entry name" value="SOUL_heme-bd"/>
</dbReference>
<dbReference type="Proteomes" id="UP000824540">
    <property type="component" value="Unassembled WGS sequence"/>
</dbReference>
<feature type="signal peptide" evidence="2">
    <location>
        <begin position="1"/>
        <end position="24"/>
    </location>
</feature>
<protein>
    <submittedName>
        <fullName evidence="3">Uncharacterized protein</fullName>
    </submittedName>
</protein>
<dbReference type="OrthoDB" id="6424451at2759"/>
<comment type="similarity">
    <text evidence="1">Belongs to the HEBP family.</text>
</comment>
<accession>A0A8T2NC99</accession>
<dbReference type="Gene3D" id="3.20.80.10">
    <property type="entry name" value="Regulatory factor, effector binding domain"/>
    <property type="match status" value="1"/>
</dbReference>
<sequence length="199" mass="21755">MRTAVPGALLSVAGILISLQSVQGWSAPSFCRGYECPEFRLVHANENFEERFYNASDWITTEIEGTDFWTVRGGYNKLCDYLDGENEANREIPMTRPIAITVLESSSGEDRSITISVYVPPGTDLPKPTDSSITEFSLPAGIMFVRGKVGQPTRETVLSAPCHFNNDTSSVRSTGCCVGGQPSLLLEISGVNNCDSYWV</sequence>
<evidence type="ECO:0000313" key="3">
    <source>
        <dbReference type="EMBL" id="KAG9337995.1"/>
    </source>
</evidence>
<name>A0A8T2NC99_9TELE</name>
<dbReference type="EMBL" id="JAFBMS010000077">
    <property type="protein sequence ID" value="KAG9337995.1"/>
    <property type="molecule type" value="Genomic_DNA"/>
</dbReference>
<dbReference type="Pfam" id="PF04832">
    <property type="entry name" value="SOUL"/>
    <property type="match status" value="1"/>
</dbReference>
<dbReference type="GO" id="GO:0005737">
    <property type="term" value="C:cytoplasm"/>
    <property type="evidence" value="ECO:0007669"/>
    <property type="project" value="TreeGrafter"/>
</dbReference>
<feature type="chain" id="PRO_5035765595" evidence="2">
    <location>
        <begin position="25"/>
        <end position="199"/>
    </location>
</feature>
<dbReference type="GO" id="GO:0020037">
    <property type="term" value="F:heme binding"/>
    <property type="evidence" value="ECO:0007669"/>
    <property type="project" value="TreeGrafter"/>
</dbReference>
<dbReference type="InterPro" id="IPR011256">
    <property type="entry name" value="Reg_factor_effector_dom_sf"/>
</dbReference>
<evidence type="ECO:0000313" key="4">
    <source>
        <dbReference type="Proteomes" id="UP000824540"/>
    </source>
</evidence>
<dbReference type="PANTHER" id="PTHR11220">
    <property type="entry name" value="HEME-BINDING PROTEIN-RELATED"/>
    <property type="match status" value="1"/>
</dbReference>
<reference evidence="3" key="1">
    <citation type="thesis" date="2021" institute="BYU ScholarsArchive" country="Provo, UT, USA">
        <title>Applications of and Algorithms for Genome Assembly and Genomic Analyses with an Emphasis on Marine Teleosts.</title>
        <authorList>
            <person name="Pickett B.D."/>
        </authorList>
    </citation>
    <scope>NUCLEOTIDE SEQUENCE</scope>
    <source>
        <strain evidence="3">HI-2016</strain>
    </source>
</reference>
<feature type="non-terminal residue" evidence="3">
    <location>
        <position position="1"/>
    </location>
</feature>
<dbReference type="AlphaFoldDB" id="A0A8T2NC99"/>
<comment type="caution">
    <text evidence="3">The sequence shown here is derived from an EMBL/GenBank/DDBJ whole genome shotgun (WGS) entry which is preliminary data.</text>
</comment>
<proteinExistence type="inferred from homology"/>
<keyword evidence="4" id="KW-1185">Reference proteome</keyword>
<organism evidence="3 4">
    <name type="scientific">Albula glossodonta</name>
    <name type="common">roundjaw bonefish</name>
    <dbReference type="NCBI Taxonomy" id="121402"/>
    <lineage>
        <taxon>Eukaryota</taxon>
        <taxon>Metazoa</taxon>
        <taxon>Chordata</taxon>
        <taxon>Craniata</taxon>
        <taxon>Vertebrata</taxon>
        <taxon>Euteleostomi</taxon>
        <taxon>Actinopterygii</taxon>
        <taxon>Neopterygii</taxon>
        <taxon>Teleostei</taxon>
        <taxon>Albuliformes</taxon>
        <taxon>Albulidae</taxon>
        <taxon>Albula</taxon>
    </lineage>
</organism>
<dbReference type="SUPFAM" id="SSF55136">
    <property type="entry name" value="Probable bacterial effector-binding domain"/>
    <property type="match status" value="1"/>
</dbReference>